<dbReference type="EMBL" id="VSSQ01084540">
    <property type="protein sequence ID" value="MPN32492.1"/>
    <property type="molecule type" value="Genomic_DNA"/>
</dbReference>
<organism evidence="2">
    <name type="scientific">bioreactor metagenome</name>
    <dbReference type="NCBI Taxonomy" id="1076179"/>
    <lineage>
        <taxon>unclassified sequences</taxon>
        <taxon>metagenomes</taxon>
        <taxon>ecological metagenomes</taxon>
    </lineage>
</organism>
<comment type="caution">
    <text evidence="2">The sequence shown here is derived from an EMBL/GenBank/DDBJ whole genome shotgun (WGS) entry which is preliminary data.</text>
</comment>
<accession>A0A645H2D9</accession>
<gene>
    <name evidence="2" type="ORF">SDC9_179971</name>
</gene>
<feature type="region of interest" description="Disordered" evidence="1">
    <location>
        <begin position="81"/>
        <end position="131"/>
    </location>
</feature>
<protein>
    <submittedName>
        <fullName evidence="2">Uncharacterized protein</fullName>
    </submittedName>
</protein>
<name>A0A645H2D9_9ZZZZ</name>
<proteinExistence type="predicted"/>
<evidence type="ECO:0000256" key="1">
    <source>
        <dbReference type="SAM" id="MobiDB-lite"/>
    </source>
</evidence>
<evidence type="ECO:0000313" key="2">
    <source>
        <dbReference type="EMBL" id="MPN32492.1"/>
    </source>
</evidence>
<reference evidence="2" key="1">
    <citation type="submission" date="2019-08" db="EMBL/GenBank/DDBJ databases">
        <authorList>
            <person name="Kucharzyk K."/>
            <person name="Murdoch R.W."/>
            <person name="Higgins S."/>
            <person name="Loffler F."/>
        </authorList>
    </citation>
    <scope>NUCLEOTIDE SEQUENCE</scope>
</reference>
<dbReference type="AlphaFoldDB" id="A0A645H2D9"/>
<sequence length="131" mass="14076">MRTGISAHFAVAAVGNQPRADDRIGQDAQRIVQPAYFGTAKSQILYGALHPGAGDPVTNGKRFFYQQYQPGKQVGSTVLCGKRNGQPAKPQPGNQPADLKPQFSHGGQCGKHHNQHFQRAAQHTAHRLGAA</sequence>